<evidence type="ECO:0000313" key="3">
    <source>
        <dbReference type="Proteomes" id="UP000273500"/>
    </source>
</evidence>
<accession>A0A3R9N6P2</accession>
<comment type="caution">
    <text evidence="2">The sequence shown here is derived from an EMBL/GenBank/DDBJ whole genome shotgun (WGS) entry which is preliminary data.</text>
</comment>
<evidence type="ECO:0008006" key="4">
    <source>
        <dbReference type="Google" id="ProtNLM"/>
    </source>
</evidence>
<gene>
    <name evidence="2" type="ORF">EI291_08275</name>
</gene>
<keyword evidence="1" id="KW-0732">Signal</keyword>
<sequence>MSWYHPIPCSAVLSLLLAHTVNAQTIAPDSSRLTAARTLTEQRYTQAIQDQSRLYNGTEYVNYARYYQASVGNQFFVSPDEAVGEIEYDGRLYGNIPLRYDLRTDQVIVKQPTSSFYVQLVPERVKRFSVHGHQFVRLEADSANAQGIRSGFYDLLLDKQVKVFARRTKQMQTQPSQNVTKAEFYAFTQYLIQVNNALHSVKSKGSVISLFPERRKELQRYAHDNRLAFTKETREQDIIRLADYYTSLPAAPQANASK</sequence>
<dbReference type="OrthoDB" id="655382at2"/>
<evidence type="ECO:0000256" key="1">
    <source>
        <dbReference type="SAM" id="SignalP"/>
    </source>
</evidence>
<dbReference type="AlphaFoldDB" id="A0A3R9N6P2"/>
<keyword evidence="3" id="KW-1185">Reference proteome</keyword>
<evidence type="ECO:0000313" key="2">
    <source>
        <dbReference type="EMBL" id="RSK49477.1"/>
    </source>
</evidence>
<dbReference type="EMBL" id="RWIT01000003">
    <property type="protein sequence ID" value="RSK49477.1"/>
    <property type="molecule type" value="Genomic_DNA"/>
</dbReference>
<name>A0A3R9N6P2_9BACT</name>
<feature type="chain" id="PRO_5018535763" description="DUF4476 domain-containing protein" evidence="1">
    <location>
        <begin position="24"/>
        <end position="258"/>
    </location>
</feature>
<dbReference type="Proteomes" id="UP000273500">
    <property type="component" value="Unassembled WGS sequence"/>
</dbReference>
<protein>
    <recommendedName>
        <fullName evidence="4">DUF4476 domain-containing protein</fullName>
    </recommendedName>
</protein>
<dbReference type="RefSeq" id="WP_125419332.1">
    <property type="nucleotide sequence ID" value="NZ_RWIT01000003.1"/>
</dbReference>
<proteinExistence type="predicted"/>
<reference evidence="2 3" key="1">
    <citation type="submission" date="2018-12" db="EMBL/GenBank/DDBJ databases">
        <authorList>
            <person name="Feng G."/>
            <person name="Zhu H."/>
        </authorList>
    </citation>
    <scope>NUCLEOTIDE SEQUENCE [LARGE SCALE GENOMIC DNA]</scope>
    <source>
        <strain evidence="2 3">KCTC 12533</strain>
    </source>
</reference>
<organism evidence="2 3">
    <name type="scientific">Hymenobacter rigui</name>
    <dbReference type="NCBI Taxonomy" id="334424"/>
    <lineage>
        <taxon>Bacteria</taxon>
        <taxon>Pseudomonadati</taxon>
        <taxon>Bacteroidota</taxon>
        <taxon>Cytophagia</taxon>
        <taxon>Cytophagales</taxon>
        <taxon>Hymenobacteraceae</taxon>
        <taxon>Hymenobacter</taxon>
    </lineage>
</organism>
<feature type="signal peptide" evidence="1">
    <location>
        <begin position="1"/>
        <end position="23"/>
    </location>
</feature>